<proteinExistence type="predicted"/>
<dbReference type="EMBL" id="JACHXG010000017">
    <property type="protein sequence ID" value="MBB3092147.1"/>
    <property type="molecule type" value="Genomic_DNA"/>
</dbReference>
<sequence>METTEVHAVDCDCEPCEKTADRELLARLWPDD</sequence>
<dbReference type="AlphaFoldDB" id="A0A7W5A9F9"/>
<reference evidence="1 2" key="1">
    <citation type="submission" date="2020-08" db="EMBL/GenBank/DDBJ databases">
        <title>Genomic Encyclopedia of Type Strains, Phase III (KMG-III): the genomes of soil and plant-associated and newly described type strains.</title>
        <authorList>
            <person name="Whitman W."/>
        </authorList>
    </citation>
    <scope>NUCLEOTIDE SEQUENCE [LARGE SCALE GENOMIC DNA]</scope>
    <source>
        <strain evidence="1 2">CECT 3302</strain>
    </source>
</reference>
<evidence type="ECO:0000313" key="2">
    <source>
        <dbReference type="Proteomes" id="UP000577707"/>
    </source>
</evidence>
<protein>
    <submittedName>
        <fullName evidence="1">Uncharacterized protein</fullName>
    </submittedName>
</protein>
<dbReference type="Proteomes" id="UP000577707">
    <property type="component" value="Unassembled WGS sequence"/>
</dbReference>
<comment type="caution">
    <text evidence="1">The sequence shown here is derived from an EMBL/GenBank/DDBJ whole genome shotgun (WGS) entry which is preliminary data.</text>
</comment>
<accession>A0A7W5A9F9</accession>
<name>A0A7W5A9F9_9ACTN</name>
<evidence type="ECO:0000313" key="1">
    <source>
        <dbReference type="EMBL" id="MBB3092147.1"/>
    </source>
</evidence>
<gene>
    <name evidence="1" type="ORF">FHS12_005124</name>
</gene>
<organism evidence="1 2">
    <name type="scientific">Nocardioides albus</name>
    <dbReference type="NCBI Taxonomy" id="1841"/>
    <lineage>
        <taxon>Bacteria</taxon>
        <taxon>Bacillati</taxon>
        <taxon>Actinomycetota</taxon>
        <taxon>Actinomycetes</taxon>
        <taxon>Propionibacteriales</taxon>
        <taxon>Nocardioidaceae</taxon>
        <taxon>Nocardioides</taxon>
    </lineage>
</organism>
<keyword evidence="2" id="KW-1185">Reference proteome</keyword>